<proteinExistence type="inferred from homology"/>
<dbReference type="PROSITE" id="PS00061">
    <property type="entry name" value="ADH_SHORT"/>
    <property type="match status" value="1"/>
</dbReference>
<dbReference type="PANTHER" id="PTHR42760:SF129">
    <property type="entry name" value="OXIDOREDUCTASE"/>
    <property type="match status" value="1"/>
</dbReference>
<comment type="similarity">
    <text evidence="1">Belongs to the short-chain dehydrogenases/reductases (SDR) family.</text>
</comment>
<evidence type="ECO:0000259" key="2">
    <source>
        <dbReference type="SMART" id="SM00822"/>
    </source>
</evidence>
<evidence type="ECO:0000313" key="4">
    <source>
        <dbReference type="Proteomes" id="UP000192491"/>
    </source>
</evidence>
<reference evidence="3 4" key="1">
    <citation type="submission" date="2017-01" db="EMBL/GenBank/DDBJ databases">
        <title>Novel large sulfur bacteria in the metagenomes of groundwater-fed chemosynthetic microbial mats in the Lake Huron basin.</title>
        <authorList>
            <person name="Sharrar A.M."/>
            <person name="Flood B.E."/>
            <person name="Bailey J.V."/>
            <person name="Jones D.S."/>
            <person name="Biddanda B."/>
            <person name="Ruberg S.A."/>
            <person name="Marcus D.N."/>
            <person name="Dick G.J."/>
        </authorList>
    </citation>
    <scope>NUCLEOTIDE SEQUENCE [LARGE SCALE GENOMIC DNA]</scope>
    <source>
        <strain evidence="3">A8</strain>
    </source>
</reference>
<comment type="caution">
    <text evidence="3">The sequence shown here is derived from an EMBL/GenBank/DDBJ whole genome shotgun (WGS) entry which is preliminary data.</text>
</comment>
<accession>A0A1Y1QY00</accession>
<dbReference type="GO" id="GO:0016616">
    <property type="term" value="F:oxidoreductase activity, acting on the CH-OH group of donors, NAD or NADP as acceptor"/>
    <property type="evidence" value="ECO:0007669"/>
    <property type="project" value="UniProtKB-ARBA"/>
</dbReference>
<evidence type="ECO:0000256" key="1">
    <source>
        <dbReference type="ARBA" id="ARBA00006484"/>
    </source>
</evidence>
<dbReference type="FunFam" id="3.40.50.720:FF:000084">
    <property type="entry name" value="Short-chain dehydrogenase reductase"/>
    <property type="match status" value="1"/>
</dbReference>
<dbReference type="Gene3D" id="3.40.50.720">
    <property type="entry name" value="NAD(P)-binding Rossmann-like Domain"/>
    <property type="match status" value="1"/>
</dbReference>
<name>A0A1Y1QY00_9GAMM</name>
<dbReference type="SMART" id="SM00822">
    <property type="entry name" value="PKS_KR"/>
    <property type="match status" value="1"/>
</dbReference>
<sequence length="262" mass="27903">MDNAKKVTVITGAARGIGRATALLLAVKQPLQALILLDRDAAELALLQACIMALPPENPSIQLDTYVLDVTHEAAVIEVFANIQAKHTRVDILINAVGGSSAMGNAGVGIENMSLEQWQSLLALNLTSTFLCCRAAVPLMKHQHYGRIVNFSSIASQGRRDKVSTAYAASKAGIDGFTRKLAREVAPFGITCNAVAPGITLTERIDEKFWATRSENEQQAVLASIPLGRLSSPEEQAETVMFLASDASAYLTGQIIEVSGGI</sequence>
<dbReference type="SUPFAM" id="SSF51735">
    <property type="entry name" value="NAD(P)-binding Rossmann-fold domains"/>
    <property type="match status" value="1"/>
</dbReference>
<feature type="domain" description="Ketoreductase" evidence="2">
    <location>
        <begin position="6"/>
        <end position="198"/>
    </location>
</feature>
<evidence type="ECO:0000313" key="3">
    <source>
        <dbReference type="EMBL" id="OQX16382.1"/>
    </source>
</evidence>
<dbReference type="AlphaFoldDB" id="A0A1Y1QY00"/>
<organism evidence="3 4">
    <name type="scientific">Thiothrix lacustris</name>
    <dbReference type="NCBI Taxonomy" id="525917"/>
    <lineage>
        <taxon>Bacteria</taxon>
        <taxon>Pseudomonadati</taxon>
        <taxon>Pseudomonadota</taxon>
        <taxon>Gammaproteobacteria</taxon>
        <taxon>Thiotrichales</taxon>
        <taxon>Thiotrichaceae</taxon>
        <taxon>Thiothrix</taxon>
    </lineage>
</organism>
<dbReference type="EMBL" id="MTEJ01000005">
    <property type="protein sequence ID" value="OQX16382.1"/>
    <property type="molecule type" value="Genomic_DNA"/>
</dbReference>
<dbReference type="GO" id="GO:0030497">
    <property type="term" value="P:fatty acid elongation"/>
    <property type="evidence" value="ECO:0007669"/>
    <property type="project" value="TreeGrafter"/>
</dbReference>
<dbReference type="PANTHER" id="PTHR42760">
    <property type="entry name" value="SHORT-CHAIN DEHYDROGENASES/REDUCTASES FAMILY MEMBER"/>
    <property type="match status" value="1"/>
</dbReference>
<gene>
    <name evidence="3" type="ORF">BWK73_04075</name>
</gene>
<dbReference type="InterPro" id="IPR002347">
    <property type="entry name" value="SDR_fam"/>
</dbReference>
<dbReference type="Pfam" id="PF13561">
    <property type="entry name" value="adh_short_C2"/>
    <property type="match status" value="1"/>
</dbReference>
<protein>
    <recommendedName>
        <fullName evidence="2">Ketoreductase domain-containing protein</fullName>
    </recommendedName>
</protein>
<dbReference type="InterPro" id="IPR057326">
    <property type="entry name" value="KR_dom"/>
</dbReference>
<dbReference type="Proteomes" id="UP000192491">
    <property type="component" value="Unassembled WGS sequence"/>
</dbReference>
<dbReference type="PRINTS" id="PR00080">
    <property type="entry name" value="SDRFAMILY"/>
</dbReference>
<dbReference type="InterPro" id="IPR020904">
    <property type="entry name" value="Sc_DH/Rdtase_CS"/>
</dbReference>
<dbReference type="InterPro" id="IPR036291">
    <property type="entry name" value="NAD(P)-bd_dom_sf"/>
</dbReference>
<dbReference type="PRINTS" id="PR00081">
    <property type="entry name" value="GDHRDH"/>
</dbReference>